<reference evidence="2" key="1">
    <citation type="submission" date="2019-03" db="EMBL/GenBank/DDBJ databases">
        <title>Largest Complete Mitochondrial Genome of a Gymnosperm, Sitka Spruce (Picea sitchensis), Indicates Complex Physical Structure.</title>
        <authorList>
            <person name="Jackman S.D."/>
            <person name="Coombe L."/>
            <person name="Warren R."/>
            <person name="Kirk H."/>
            <person name="Trinh E."/>
            <person name="McLeod T."/>
            <person name="Pleasance S."/>
            <person name="Pandoh P."/>
            <person name="Zhao Y."/>
            <person name="Coope R."/>
            <person name="Bousquet J."/>
            <person name="Bohlmann J.C."/>
            <person name="Jones S.J.M."/>
            <person name="Birol I."/>
        </authorList>
    </citation>
    <scope>NUCLEOTIDE SEQUENCE</scope>
    <source>
        <strain evidence="2">Q903</strain>
    </source>
</reference>
<sequence>MVHDYVLLSMLLFFYLSVPLPFQLSFGTQL</sequence>
<geneLocation type="mitochondrion" evidence="2"/>
<dbReference type="AlphaFoldDB" id="A0A6B9XXC4"/>
<proteinExistence type="predicted"/>
<gene>
    <name evidence="2" type="primary">orf06775</name>
    <name evidence="2" type="ORF">Q903MT_gene6721</name>
</gene>
<keyword evidence="1" id="KW-0472">Membrane</keyword>
<evidence type="ECO:0000256" key="1">
    <source>
        <dbReference type="SAM" id="Phobius"/>
    </source>
</evidence>
<feature type="transmembrane region" description="Helical" evidence="1">
    <location>
        <begin position="6"/>
        <end position="26"/>
    </location>
</feature>
<keyword evidence="1" id="KW-0812">Transmembrane</keyword>
<keyword evidence="2" id="KW-0496">Mitochondrion</keyword>
<keyword evidence="1" id="KW-1133">Transmembrane helix</keyword>
<name>A0A6B9XXC4_PICSI</name>
<protein>
    <submittedName>
        <fullName evidence="2">Uncharacterized protein</fullName>
    </submittedName>
</protein>
<organism evidence="2">
    <name type="scientific">Picea sitchensis</name>
    <name type="common">Sitka spruce</name>
    <name type="synonym">Pinus sitchensis</name>
    <dbReference type="NCBI Taxonomy" id="3332"/>
    <lineage>
        <taxon>Eukaryota</taxon>
        <taxon>Viridiplantae</taxon>
        <taxon>Streptophyta</taxon>
        <taxon>Embryophyta</taxon>
        <taxon>Tracheophyta</taxon>
        <taxon>Spermatophyta</taxon>
        <taxon>Pinopsida</taxon>
        <taxon>Pinidae</taxon>
        <taxon>Conifers I</taxon>
        <taxon>Pinales</taxon>
        <taxon>Pinaceae</taxon>
        <taxon>Picea</taxon>
    </lineage>
</organism>
<accession>A0A6B9XXC4</accession>
<dbReference type="EMBL" id="MK697705">
    <property type="protein sequence ID" value="QHR92673.1"/>
    <property type="molecule type" value="Genomic_DNA"/>
</dbReference>
<evidence type="ECO:0000313" key="2">
    <source>
        <dbReference type="EMBL" id="QHR92673.1"/>
    </source>
</evidence>